<evidence type="ECO:0000313" key="13">
    <source>
        <dbReference type="EMBL" id="EXI65835.1"/>
    </source>
</evidence>
<comment type="caution">
    <text evidence="13">The sequence shown here is derived from an EMBL/GenBank/DDBJ whole genome shotgun (WGS) entry which is preliminary data.</text>
</comment>
<evidence type="ECO:0000313" key="14">
    <source>
        <dbReference type="Proteomes" id="UP000020218"/>
    </source>
</evidence>
<dbReference type="AlphaFoldDB" id="A0A011NN11"/>
<keyword evidence="4" id="KW-1003">Cell membrane</keyword>
<gene>
    <name evidence="13" type="ORF">AW08_02860</name>
</gene>
<keyword evidence="3" id="KW-0813">Transport</keyword>
<name>A0A011NN11_9PROT</name>
<keyword evidence="8 11" id="KW-1133">Transmembrane helix</keyword>
<dbReference type="InterPro" id="IPR051045">
    <property type="entry name" value="TonB-dependent_transducer"/>
</dbReference>
<dbReference type="InterPro" id="IPR006260">
    <property type="entry name" value="TonB/TolA_C"/>
</dbReference>
<dbReference type="InterPro" id="IPR037682">
    <property type="entry name" value="TonB_C"/>
</dbReference>
<keyword evidence="7" id="KW-0653">Protein transport</keyword>
<proteinExistence type="inferred from homology"/>
<dbReference type="Proteomes" id="UP000020218">
    <property type="component" value="Unassembled WGS sequence"/>
</dbReference>
<dbReference type="STRING" id="1454001.AW08_02860"/>
<dbReference type="NCBIfam" id="TIGR01352">
    <property type="entry name" value="tonB_Cterm"/>
    <property type="match status" value="1"/>
</dbReference>
<evidence type="ECO:0000256" key="3">
    <source>
        <dbReference type="ARBA" id="ARBA00022448"/>
    </source>
</evidence>
<evidence type="ECO:0000256" key="8">
    <source>
        <dbReference type="ARBA" id="ARBA00022989"/>
    </source>
</evidence>
<evidence type="ECO:0000256" key="11">
    <source>
        <dbReference type="SAM" id="Phobius"/>
    </source>
</evidence>
<keyword evidence="9 11" id="KW-0472">Membrane</keyword>
<dbReference type="GO" id="GO:0098797">
    <property type="term" value="C:plasma membrane protein complex"/>
    <property type="evidence" value="ECO:0007669"/>
    <property type="project" value="TreeGrafter"/>
</dbReference>
<evidence type="ECO:0000256" key="5">
    <source>
        <dbReference type="ARBA" id="ARBA00022519"/>
    </source>
</evidence>
<feature type="domain" description="TonB C-terminal" evidence="12">
    <location>
        <begin position="142"/>
        <end position="232"/>
    </location>
</feature>
<evidence type="ECO:0000256" key="1">
    <source>
        <dbReference type="ARBA" id="ARBA00004383"/>
    </source>
</evidence>
<dbReference type="PROSITE" id="PS52015">
    <property type="entry name" value="TONB_CTD"/>
    <property type="match status" value="1"/>
</dbReference>
<evidence type="ECO:0000256" key="4">
    <source>
        <dbReference type="ARBA" id="ARBA00022475"/>
    </source>
</evidence>
<dbReference type="PATRIC" id="fig|1454001.3.peg.2904"/>
<dbReference type="GO" id="GO:0015031">
    <property type="term" value="P:protein transport"/>
    <property type="evidence" value="ECO:0007669"/>
    <property type="project" value="UniProtKB-KW"/>
</dbReference>
<dbReference type="PANTHER" id="PTHR33446">
    <property type="entry name" value="PROTEIN TONB-RELATED"/>
    <property type="match status" value="1"/>
</dbReference>
<feature type="transmembrane region" description="Helical" evidence="11">
    <location>
        <begin position="24"/>
        <end position="43"/>
    </location>
</feature>
<reference evidence="13" key="1">
    <citation type="submission" date="2014-02" db="EMBL/GenBank/DDBJ databases">
        <title>Expanding our view of genomic diversity in Candidatus Accumulibacter clades.</title>
        <authorList>
            <person name="Skennerton C.T."/>
            <person name="Barr J.J."/>
            <person name="Slater F.R."/>
            <person name="Bond P.L."/>
            <person name="Tyson G.W."/>
        </authorList>
    </citation>
    <scope>NUCLEOTIDE SEQUENCE [LARGE SCALE GENOMIC DNA]</scope>
</reference>
<sequence length="232" mass="24648">MTVEPGDGWRPASAVNPHRRPIELIGALGFVVAIHVTAAYALWTHRHFAADAATMTLQVDIIAPTVTPPRSPPTAEQRHPPPTSQREKPRQRPPPLQPLLSTPLRAAAAAVVAVAEPEPAVDPPAATTAPTLPAPRAPVALGSELSVVCHHRPAPAYPPLSRRIEETGEVLVRVELGEDGSVAAARIERGSGHQRLDEAALAAVRGWRCSVPPAFGRGARAVALQPFRFVLQ</sequence>
<organism evidence="13 14">
    <name type="scientific">Candidatus Accumulibacter adjunctus</name>
    <dbReference type="NCBI Taxonomy" id="1454001"/>
    <lineage>
        <taxon>Bacteria</taxon>
        <taxon>Pseudomonadati</taxon>
        <taxon>Pseudomonadota</taxon>
        <taxon>Betaproteobacteria</taxon>
        <taxon>Candidatus Accumulibacter</taxon>
    </lineage>
</organism>
<dbReference type="Gene3D" id="3.30.1150.10">
    <property type="match status" value="1"/>
</dbReference>
<dbReference type="PANTHER" id="PTHR33446:SF2">
    <property type="entry name" value="PROTEIN TONB"/>
    <property type="match status" value="1"/>
</dbReference>
<evidence type="ECO:0000256" key="7">
    <source>
        <dbReference type="ARBA" id="ARBA00022927"/>
    </source>
</evidence>
<dbReference type="EMBL" id="JFAX01000018">
    <property type="protein sequence ID" value="EXI65835.1"/>
    <property type="molecule type" value="Genomic_DNA"/>
</dbReference>
<dbReference type="SUPFAM" id="SSF74653">
    <property type="entry name" value="TolA/TonB C-terminal domain"/>
    <property type="match status" value="1"/>
</dbReference>
<evidence type="ECO:0000256" key="2">
    <source>
        <dbReference type="ARBA" id="ARBA00006555"/>
    </source>
</evidence>
<comment type="subcellular location">
    <subcellularLocation>
        <location evidence="1">Cell inner membrane</location>
        <topology evidence="1">Single-pass membrane protein</topology>
        <orientation evidence="1">Periplasmic side</orientation>
    </subcellularLocation>
</comment>
<keyword evidence="6 11" id="KW-0812">Transmembrane</keyword>
<comment type="similarity">
    <text evidence="2">Belongs to the TonB family.</text>
</comment>
<keyword evidence="5" id="KW-0997">Cell inner membrane</keyword>
<dbReference type="Pfam" id="PF03544">
    <property type="entry name" value="TonB_C"/>
    <property type="match status" value="1"/>
</dbReference>
<accession>A0A011NN11</accession>
<keyword evidence="14" id="KW-1185">Reference proteome</keyword>
<evidence type="ECO:0000256" key="9">
    <source>
        <dbReference type="ARBA" id="ARBA00023136"/>
    </source>
</evidence>
<protein>
    <recommendedName>
        <fullName evidence="12">TonB C-terminal domain-containing protein</fullName>
    </recommendedName>
</protein>
<evidence type="ECO:0000256" key="10">
    <source>
        <dbReference type="SAM" id="MobiDB-lite"/>
    </source>
</evidence>
<dbReference type="GO" id="GO:0055085">
    <property type="term" value="P:transmembrane transport"/>
    <property type="evidence" value="ECO:0007669"/>
    <property type="project" value="InterPro"/>
</dbReference>
<feature type="region of interest" description="Disordered" evidence="10">
    <location>
        <begin position="64"/>
        <end position="99"/>
    </location>
</feature>
<dbReference type="GO" id="GO:0031992">
    <property type="term" value="F:energy transducer activity"/>
    <property type="evidence" value="ECO:0007669"/>
    <property type="project" value="TreeGrafter"/>
</dbReference>
<evidence type="ECO:0000259" key="12">
    <source>
        <dbReference type="PROSITE" id="PS52015"/>
    </source>
</evidence>
<evidence type="ECO:0000256" key="6">
    <source>
        <dbReference type="ARBA" id="ARBA00022692"/>
    </source>
</evidence>